<proteinExistence type="predicted"/>
<accession>A0ACC0WA75</accession>
<sequence length="319" mass="34863">MAVSGTLAVKVHRLEGDDDESKKQYSVRVAVGGYDRSTTKSASIGQAINETLNLCLMSSSFVGHCSKLNEIAESEEVTIEVLRQHPKTPLASEKWELRGFLKGFHERTLKFSVGSSPEAQSMHLILSAEWTQTNQKSTSLTRAETHRPWFMRVSYYYDTTKSVYDYTTSFRIIKPFARLGEATVNTVLATVSGKTLHDVDQSLMVPVLNSVDNKVDATISVAFTKLYEGQQMVVRTKNKAVHVVSSVASKTGNTAVQASKYTTNKVVYASGMALGVVSGAADYTSSQVVHASSSTYGMVRGVTYSVARHIPILGSKIRA</sequence>
<reference evidence="1 2" key="1">
    <citation type="journal article" date="2022" name="bioRxiv">
        <title>The genome of the oomycete Peronosclerospora sorghi, a cosmopolitan pathogen of maize and sorghum, is inflated with dispersed pseudogenes.</title>
        <authorList>
            <person name="Fletcher K."/>
            <person name="Martin F."/>
            <person name="Isakeit T."/>
            <person name="Cavanaugh K."/>
            <person name="Magill C."/>
            <person name="Michelmore R."/>
        </authorList>
    </citation>
    <scope>NUCLEOTIDE SEQUENCE [LARGE SCALE GENOMIC DNA]</scope>
    <source>
        <strain evidence="1">P6</strain>
    </source>
</reference>
<dbReference type="Proteomes" id="UP001163321">
    <property type="component" value="Chromosome 3"/>
</dbReference>
<gene>
    <name evidence="1" type="ORF">PsorP6_006877</name>
</gene>
<dbReference type="EMBL" id="CM047582">
    <property type="protein sequence ID" value="KAI9915669.1"/>
    <property type="molecule type" value="Genomic_DNA"/>
</dbReference>
<keyword evidence="2" id="KW-1185">Reference proteome</keyword>
<comment type="caution">
    <text evidence="1">The sequence shown here is derived from an EMBL/GenBank/DDBJ whole genome shotgun (WGS) entry which is preliminary data.</text>
</comment>
<name>A0ACC0WA75_9STRA</name>
<evidence type="ECO:0000313" key="2">
    <source>
        <dbReference type="Proteomes" id="UP001163321"/>
    </source>
</evidence>
<organism evidence="1 2">
    <name type="scientific">Peronosclerospora sorghi</name>
    <dbReference type="NCBI Taxonomy" id="230839"/>
    <lineage>
        <taxon>Eukaryota</taxon>
        <taxon>Sar</taxon>
        <taxon>Stramenopiles</taxon>
        <taxon>Oomycota</taxon>
        <taxon>Peronosporomycetes</taxon>
        <taxon>Peronosporales</taxon>
        <taxon>Peronosporaceae</taxon>
        <taxon>Peronosclerospora</taxon>
    </lineage>
</organism>
<protein>
    <submittedName>
        <fullName evidence="1">Uncharacterized protein</fullName>
    </submittedName>
</protein>
<evidence type="ECO:0000313" key="1">
    <source>
        <dbReference type="EMBL" id="KAI9915669.1"/>
    </source>
</evidence>